<keyword evidence="5 8" id="KW-1133">Transmembrane helix</keyword>
<dbReference type="SUPFAM" id="SSF90123">
    <property type="entry name" value="ABC transporter transmembrane region"/>
    <property type="match status" value="1"/>
</dbReference>
<dbReference type="InterPro" id="IPR036640">
    <property type="entry name" value="ABC1_TM_sf"/>
</dbReference>
<feature type="compositionally biased region" description="Acidic residues" evidence="7">
    <location>
        <begin position="218"/>
        <end position="228"/>
    </location>
</feature>
<evidence type="ECO:0000256" key="7">
    <source>
        <dbReference type="SAM" id="MobiDB-lite"/>
    </source>
</evidence>
<feature type="domain" description="ABC transporter" evidence="9">
    <location>
        <begin position="590"/>
        <end position="824"/>
    </location>
</feature>
<keyword evidence="3" id="KW-0547">Nucleotide-binding</keyword>
<dbReference type="Gene3D" id="3.40.50.300">
    <property type="entry name" value="P-loop containing nucleotide triphosphate hydrolases"/>
    <property type="match status" value="1"/>
</dbReference>
<proteinExistence type="predicted"/>
<dbReference type="PANTHER" id="PTHR24221:SF503">
    <property type="entry name" value="MITOCHONDRIAL POTASSIUM CHANNEL ATP-BINDING SUBUNIT"/>
    <property type="match status" value="1"/>
</dbReference>
<feature type="transmembrane region" description="Helical" evidence="8">
    <location>
        <begin position="57"/>
        <end position="78"/>
    </location>
</feature>
<comment type="caution">
    <text evidence="11">The sequence shown here is derived from an EMBL/GenBank/DDBJ whole genome shotgun (WGS) entry which is preliminary data.</text>
</comment>
<evidence type="ECO:0000259" key="10">
    <source>
        <dbReference type="PROSITE" id="PS50929"/>
    </source>
</evidence>
<dbReference type="PROSITE" id="PS50929">
    <property type="entry name" value="ABC_TM1F"/>
    <property type="match status" value="1"/>
</dbReference>
<name>A0ABQ8GB78_9PEZI</name>
<dbReference type="EMBL" id="JAGTJR010000013">
    <property type="protein sequence ID" value="KAH7050322.1"/>
    <property type="molecule type" value="Genomic_DNA"/>
</dbReference>
<keyword evidence="12" id="KW-1185">Reference proteome</keyword>
<evidence type="ECO:0000313" key="11">
    <source>
        <dbReference type="EMBL" id="KAH7050322.1"/>
    </source>
</evidence>
<keyword evidence="4" id="KW-0067">ATP-binding</keyword>
<keyword evidence="6 8" id="KW-0472">Membrane</keyword>
<evidence type="ECO:0000259" key="9">
    <source>
        <dbReference type="PROSITE" id="PS50893"/>
    </source>
</evidence>
<feature type="domain" description="ABC transmembrane type-1" evidence="10">
    <location>
        <begin position="271"/>
        <end position="556"/>
    </location>
</feature>
<dbReference type="Pfam" id="PF00005">
    <property type="entry name" value="ABC_tran"/>
    <property type="match status" value="1"/>
</dbReference>
<keyword evidence="2 8" id="KW-0812">Transmembrane</keyword>
<feature type="transmembrane region" description="Helical" evidence="8">
    <location>
        <begin position="16"/>
        <end position="37"/>
    </location>
</feature>
<dbReference type="PROSITE" id="PS50893">
    <property type="entry name" value="ABC_TRANSPORTER_2"/>
    <property type="match status" value="1"/>
</dbReference>
<dbReference type="InterPro" id="IPR039421">
    <property type="entry name" value="Type_1_exporter"/>
</dbReference>
<feature type="region of interest" description="Disordered" evidence="7">
    <location>
        <begin position="184"/>
        <end position="229"/>
    </location>
</feature>
<dbReference type="Pfam" id="PF00664">
    <property type="entry name" value="ABC_membrane"/>
    <property type="match status" value="1"/>
</dbReference>
<organism evidence="11 12">
    <name type="scientific">Macrophomina phaseolina</name>
    <dbReference type="NCBI Taxonomy" id="35725"/>
    <lineage>
        <taxon>Eukaryota</taxon>
        <taxon>Fungi</taxon>
        <taxon>Dikarya</taxon>
        <taxon>Ascomycota</taxon>
        <taxon>Pezizomycotina</taxon>
        <taxon>Dothideomycetes</taxon>
        <taxon>Dothideomycetes incertae sedis</taxon>
        <taxon>Botryosphaeriales</taxon>
        <taxon>Botryosphaeriaceae</taxon>
        <taxon>Macrophomina</taxon>
    </lineage>
</organism>
<feature type="transmembrane region" description="Helical" evidence="8">
    <location>
        <begin position="411"/>
        <end position="429"/>
    </location>
</feature>
<dbReference type="InterPro" id="IPR017871">
    <property type="entry name" value="ABC_transporter-like_CS"/>
</dbReference>
<feature type="compositionally biased region" description="Polar residues" evidence="7">
    <location>
        <begin position="194"/>
        <end position="209"/>
    </location>
</feature>
<dbReference type="InterPro" id="IPR027417">
    <property type="entry name" value="P-loop_NTPase"/>
</dbReference>
<reference evidence="11 12" key="1">
    <citation type="journal article" date="2021" name="Nat. Commun.">
        <title>Genetic determinants of endophytism in the Arabidopsis root mycobiome.</title>
        <authorList>
            <person name="Mesny F."/>
            <person name="Miyauchi S."/>
            <person name="Thiergart T."/>
            <person name="Pickel B."/>
            <person name="Atanasova L."/>
            <person name="Karlsson M."/>
            <person name="Huettel B."/>
            <person name="Barry K.W."/>
            <person name="Haridas S."/>
            <person name="Chen C."/>
            <person name="Bauer D."/>
            <person name="Andreopoulos W."/>
            <person name="Pangilinan J."/>
            <person name="LaButti K."/>
            <person name="Riley R."/>
            <person name="Lipzen A."/>
            <person name="Clum A."/>
            <person name="Drula E."/>
            <person name="Henrissat B."/>
            <person name="Kohler A."/>
            <person name="Grigoriev I.V."/>
            <person name="Martin F.M."/>
            <person name="Hacquard S."/>
        </authorList>
    </citation>
    <scope>NUCLEOTIDE SEQUENCE [LARGE SCALE GENOMIC DNA]</scope>
    <source>
        <strain evidence="11 12">MPI-SDFR-AT-0080</strain>
    </source>
</reference>
<dbReference type="Gene3D" id="1.20.1560.10">
    <property type="entry name" value="ABC transporter type 1, transmembrane domain"/>
    <property type="match status" value="1"/>
</dbReference>
<feature type="transmembrane region" description="Helical" evidence="8">
    <location>
        <begin position="115"/>
        <end position="136"/>
    </location>
</feature>
<evidence type="ECO:0000256" key="4">
    <source>
        <dbReference type="ARBA" id="ARBA00022840"/>
    </source>
</evidence>
<sequence>MASHVHAHGSLGLSKALHYIGPALIVFFFFFAVSIAACTLQKPQDSIRDMKKRKWTLWLLSGVILSFVAEATACASVGRDVDGTERPQDLMLYPLSSTLVWTCISVALYEMDQPVWYACLGSWTIGVLVDAALLALARSHGYTSEGLNSSSLAIRITRLILQFALIIVALIAMVASGRKDGIGEETEPLLGNTEEGSTSASDLESQYGSLHSPAKDDSDSEYDSEDEDRGIKELQKTRMEQGGMWNYVKGFLIFLPYIWPSNDRRMQLWLLVMFCSIGVERVLTLLVPRQLGIVTDALVGSQGRGYFPWKELLIWGILHMLSVSAGTELLKSMASNRINAYTRKQLTAAAFDHVMGLSMDYHTSKSSGELLKAIEQGTDLGTLLDTVIFGAGPMIIDLVIAAIYLSSVFDGYMALIIITTSLAYVYSGLRGNKFAVSQKREYNEASRKENEVLYDAVSNWQTVAYNNRRDYEYANYVKAVERNIRAEIAFWDISQYIDTTESFVMALGLLCACALAAHRIADGKAPVGHFVMLLTYWNLIESPLSHLAWTYRHTSSVLISAERLLQLLQTRSSVQDAADAEPLRAPAGRVDLTSVTFAYDPRKPALRDVTLTAYPGQTIALVGQTGGGKSTLLKLLFRFYDPSAGRICIDGQDIRHVTLSSLRAAFGVVPQDPSLFNRSIMENLRYARPSASDADVYAACRAAAIHDRVVSFPDGYASRVGERGVRLSGGELQRLAIARVFLQDPRIVLLDEATSAVDSETEARIQEAFARLSAGRTTFVIAHRLSTVVSADLIVVVEDGEVVERGTHVELLRRKSKYAQLWAKQISEKVEEEEEKLIDCENEGM</sequence>
<dbReference type="PROSITE" id="PS00211">
    <property type="entry name" value="ABC_TRANSPORTER_1"/>
    <property type="match status" value="1"/>
</dbReference>
<dbReference type="SMART" id="SM00382">
    <property type="entry name" value="AAA"/>
    <property type="match status" value="1"/>
</dbReference>
<dbReference type="InterPro" id="IPR003439">
    <property type="entry name" value="ABC_transporter-like_ATP-bd"/>
</dbReference>
<evidence type="ECO:0000256" key="3">
    <source>
        <dbReference type="ARBA" id="ARBA00022741"/>
    </source>
</evidence>
<dbReference type="InterPro" id="IPR011527">
    <property type="entry name" value="ABC1_TM_dom"/>
</dbReference>
<dbReference type="Proteomes" id="UP000774617">
    <property type="component" value="Unassembled WGS sequence"/>
</dbReference>
<dbReference type="SUPFAM" id="SSF52540">
    <property type="entry name" value="P-loop containing nucleoside triphosphate hydrolases"/>
    <property type="match status" value="1"/>
</dbReference>
<evidence type="ECO:0000313" key="12">
    <source>
        <dbReference type="Proteomes" id="UP000774617"/>
    </source>
</evidence>
<gene>
    <name evidence="11" type="ORF">B0J12DRAFT_663936</name>
</gene>
<accession>A0ABQ8GB78</accession>
<evidence type="ECO:0000256" key="2">
    <source>
        <dbReference type="ARBA" id="ARBA00022692"/>
    </source>
</evidence>
<protein>
    <submittedName>
        <fullName evidence="11">ABC transporter</fullName>
    </submittedName>
</protein>
<dbReference type="InterPro" id="IPR003593">
    <property type="entry name" value="AAA+_ATPase"/>
</dbReference>
<evidence type="ECO:0000256" key="1">
    <source>
        <dbReference type="ARBA" id="ARBA00004141"/>
    </source>
</evidence>
<feature type="transmembrane region" description="Helical" evidence="8">
    <location>
        <begin position="156"/>
        <end position="175"/>
    </location>
</feature>
<evidence type="ECO:0000256" key="6">
    <source>
        <dbReference type="ARBA" id="ARBA00023136"/>
    </source>
</evidence>
<feature type="transmembrane region" description="Helical" evidence="8">
    <location>
        <begin position="312"/>
        <end position="330"/>
    </location>
</feature>
<feature type="transmembrane region" description="Helical" evidence="8">
    <location>
        <begin position="90"/>
        <end position="108"/>
    </location>
</feature>
<dbReference type="CDD" id="cd18583">
    <property type="entry name" value="ABC_6TM_HMT1"/>
    <property type="match status" value="1"/>
</dbReference>
<dbReference type="PANTHER" id="PTHR24221">
    <property type="entry name" value="ATP-BINDING CASSETTE SUB-FAMILY B"/>
    <property type="match status" value="1"/>
</dbReference>
<evidence type="ECO:0000256" key="5">
    <source>
        <dbReference type="ARBA" id="ARBA00022989"/>
    </source>
</evidence>
<comment type="subcellular location">
    <subcellularLocation>
        <location evidence="1">Membrane</location>
        <topology evidence="1">Multi-pass membrane protein</topology>
    </subcellularLocation>
</comment>
<evidence type="ECO:0000256" key="8">
    <source>
        <dbReference type="SAM" id="Phobius"/>
    </source>
</evidence>